<evidence type="ECO:0000313" key="2">
    <source>
        <dbReference type="EnsemblMetazoa" id="Aqu2.1.10343_001"/>
    </source>
</evidence>
<accession>A0A1X7T746</accession>
<dbReference type="AlphaFoldDB" id="A0A1X7T746"/>
<organism evidence="2">
    <name type="scientific">Amphimedon queenslandica</name>
    <name type="common">Sponge</name>
    <dbReference type="NCBI Taxonomy" id="400682"/>
    <lineage>
        <taxon>Eukaryota</taxon>
        <taxon>Metazoa</taxon>
        <taxon>Porifera</taxon>
        <taxon>Demospongiae</taxon>
        <taxon>Heteroscleromorpha</taxon>
        <taxon>Haplosclerida</taxon>
        <taxon>Niphatidae</taxon>
        <taxon>Amphimedon</taxon>
    </lineage>
</organism>
<dbReference type="Pfam" id="PF17919">
    <property type="entry name" value="RT_RNaseH_2"/>
    <property type="match status" value="1"/>
</dbReference>
<feature type="domain" description="Reverse transcriptase/retrotransposon-derived protein RNase H-like" evidence="1">
    <location>
        <begin position="17"/>
        <end position="67"/>
    </location>
</feature>
<protein>
    <recommendedName>
        <fullName evidence="1">Reverse transcriptase/retrotransposon-derived protein RNase H-like domain-containing protein</fullName>
    </recommendedName>
</protein>
<name>A0A1X7T746_AMPQE</name>
<dbReference type="SUPFAM" id="SSF56672">
    <property type="entry name" value="DNA/RNA polymerases"/>
    <property type="match status" value="1"/>
</dbReference>
<proteinExistence type="predicted"/>
<dbReference type="InParanoid" id="A0A1X7T746"/>
<dbReference type="EnsemblMetazoa" id="Aqu2.1.10343_001">
    <property type="protein sequence ID" value="Aqu2.1.10343_001"/>
    <property type="gene ID" value="Aqu2.1.10343"/>
</dbReference>
<dbReference type="InterPro" id="IPR043502">
    <property type="entry name" value="DNA/RNA_pol_sf"/>
</dbReference>
<reference evidence="2" key="1">
    <citation type="submission" date="2017-05" db="UniProtKB">
        <authorList>
            <consortium name="EnsemblMetazoa"/>
        </authorList>
    </citation>
    <scope>IDENTIFICATION</scope>
</reference>
<sequence length="89" mass="10046">LSPLLCLLRKDEIWKGTQEQEKSFIQAKGLLHSSSLLVNYDPNKPLIISCDASPYRLGAIPVMKCMMNRKCPLHLPQGRWLKQGSNIAI</sequence>
<dbReference type="InterPro" id="IPR041577">
    <property type="entry name" value="RT_RNaseH_2"/>
</dbReference>
<evidence type="ECO:0000259" key="1">
    <source>
        <dbReference type="Pfam" id="PF17919"/>
    </source>
</evidence>